<evidence type="ECO:0000256" key="1">
    <source>
        <dbReference type="ARBA" id="ARBA00005689"/>
    </source>
</evidence>
<dbReference type="RefSeq" id="WP_072286829.1">
    <property type="nucleotide sequence ID" value="NZ_CP015455.1"/>
</dbReference>
<evidence type="ECO:0000256" key="12">
    <source>
        <dbReference type="PIRSR" id="PIRSR000183-3"/>
    </source>
</evidence>
<keyword evidence="6 9" id="KW-0520">NAD</keyword>
<protein>
    <recommendedName>
        <fullName evidence="3 9">Alanine dehydrogenase</fullName>
        <ecNumber evidence="3 9">1.4.1.1</ecNumber>
    </recommendedName>
</protein>
<dbReference type="GO" id="GO:0042853">
    <property type="term" value="P:L-alanine catabolic process"/>
    <property type="evidence" value="ECO:0007669"/>
    <property type="project" value="InterPro"/>
</dbReference>
<dbReference type="PANTHER" id="PTHR42795:SF1">
    <property type="entry name" value="ALANINE DEHYDROGENASE"/>
    <property type="match status" value="1"/>
</dbReference>
<evidence type="ECO:0000256" key="9">
    <source>
        <dbReference type="PIRNR" id="PIRNR000183"/>
    </source>
</evidence>
<feature type="binding site" evidence="12">
    <location>
        <position position="220"/>
    </location>
    <ligand>
        <name>NAD(+)</name>
        <dbReference type="ChEBI" id="CHEBI:57540"/>
    </ligand>
</feature>
<accession>A0A1L3GG96</accession>
<dbReference type="SUPFAM" id="SSF51735">
    <property type="entry name" value="NAD(P)-binding Rossmann-fold domains"/>
    <property type="match status" value="1"/>
</dbReference>
<dbReference type="InterPro" id="IPR007698">
    <property type="entry name" value="AlaDH/PNT_NAD(H)-bd"/>
</dbReference>
<feature type="binding site" evidence="12">
    <location>
        <position position="279"/>
    </location>
    <ligand>
        <name>NAD(+)</name>
        <dbReference type="ChEBI" id="CHEBI:57540"/>
    </ligand>
</feature>
<evidence type="ECO:0000259" key="14">
    <source>
        <dbReference type="SMART" id="SM01003"/>
    </source>
</evidence>
<dbReference type="CDD" id="cd05305">
    <property type="entry name" value="L-AlaDH"/>
    <property type="match status" value="1"/>
</dbReference>
<dbReference type="OrthoDB" id="9804592at2"/>
<dbReference type="GO" id="GO:0000286">
    <property type="term" value="F:alanine dehydrogenase activity"/>
    <property type="evidence" value="ECO:0007669"/>
    <property type="project" value="UniProtKB-UniRule"/>
</dbReference>
<feature type="binding site" evidence="12">
    <location>
        <position position="203"/>
    </location>
    <ligand>
        <name>NAD(+)</name>
        <dbReference type="ChEBI" id="CHEBI:57540"/>
    </ligand>
</feature>
<dbReference type="Proteomes" id="UP000182264">
    <property type="component" value="Chromosome"/>
</dbReference>
<dbReference type="KEGG" id="pace:A6070_02035"/>
<evidence type="ECO:0000313" key="15">
    <source>
        <dbReference type="EMBL" id="APG24981.1"/>
    </source>
</evidence>
<evidence type="ECO:0000256" key="10">
    <source>
        <dbReference type="PIRSR" id="PIRSR000183-1"/>
    </source>
</evidence>
<dbReference type="FunFam" id="3.40.50.720:FF:000049">
    <property type="entry name" value="Alanine dehydrogenase"/>
    <property type="match status" value="1"/>
</dbReference>
<dbReference type="STRING" id="29542.A6070_02035"/>
<dbReference type="AlphaFoldDB" id="A0A1L3GG96"/>
<dbReference type="GO" id="GO:0005886">
    <property type="term" value="C:plasma membrane"/>
    <property type="evidence" value="ECO:0007669"/>
    <property type="project" value="TreeGrafter"/>
</dbReference>
<evidence type="ECO:0000259" key="13">
    <source>
        <dbReference type="SMART" id="SM01002"/>
    </source>
</evidence>
<evidence type="ECO:0000313" key="16">
    <source>
        <dbReference type="Proteomes" id="UP000182264"/>
    </source>
</evidence>
<keyword evidence="16" id="KW-1185">Reference proteome</keyword>
<dbReference type="SUPFAM" id="SSF52283">
    <property type="entry name" value="Formate/glycerate dehydrogenase catalytic domain-like"/>
    <property type="match status" value="1"/>
</dbReference>
<evidence type="ECO:0000256" key="5">
    <source>
        <dbReference type="ARBA" id="ARBA00023002"/>
    </source>
</evidence>
<evidence type="ECO:0000256" key="7">
    <source>
        <dbReference type="ARBA" id="ARBA00050811"/>
    </source>
</evidence>
<comment type="catalytic activity">
    <reaction evidence="7">
        <text>L-alanine + NAD(+) + H2O = pyruvate + NH4(+) + NADH + H(+)</text>
        <dbReference type="Rhea" id="RHEA:18405"/>
        <dbReference type="ChEBI" id="CHEBI:15361"/>
        <dbReference type="ChEBI" id="CHEBI:15377"/>
        <dbReference type="ChEBI" id="CHEBI:15378"/>
        <dbReference type="ChEBI" id="CHEBI:28938"/>
        <dbReference type="ChEBI" id="CHEBI:57540"/>
        <dbReference type="ChEBI" id="CHEBI:57945"/>
        <dbReference type="ChEBI" id="CHEBI:57972"/>
        <dbReference type="EC" id="1.4.1.1"/>
    </reaction>
    <physiologicalReaction direction="left-to-right" evidence="7">
        <dbReference type="Rhea" id="RHEA:18406"/>
    </physiologicalReaction>
</comment>
<dbReference type="InterPro" id="IPR036291">
    <property type="entry name" value="NAD(P)-bd_dom_sf"/>
</dbReference>
<proteinExistence type="inferred from homology"/>
<dbReference type="SMART" id="SM01002">
    <property type="entry name" value="AlaDh_PNT_C"/>
    <property type="match status" value="1"/>
</dbReference>
<sequence length="374" mass="39284">MIVGIPREIKVREYRVAMTPAGVRALTESGHDIVVECGVGSGSGLEDREYLEAGARTVEGAAEVYAQADLIVKVKEPLPAEYGLLRSGQCLFTYLHLATNTALTSVLLQNRITALAYETVQLHDGSLPLLQPMSEVAGRMAVQIGAHFLQKEQGGKGVLLAGAPGVRPGRVVVLGAGTGGSNAVRIAVGMGADVTVLDIEPSRLALLDEHYGNRIHTLISNSQNIEDEVRHADLVVGAVLIPGARAPHLVTEDLVKQMEPGSVIVDLAVDQGGCVETVRPTTHDEPVRTVHGVLHYGVPNIPGAVSRTSTFALTNSTLAYIRKIADLGVSNALACDAALAKGLNTRDGQIHNRKVASALGLAFSPVTCADSDQG</sequence>
<dbReference type="InterPro" id="IPR007886">
    <property type="entry name" value="AlaDH/PNT_N"/>
</dbReference>
<feature type="active site" description="Proton donor/acceptor" evidence="10">
    <location>
        <position position="270"/>
    </location>
</feature>
<dbReference type="GO" id="GO:0000166">
    <property type="term" value="F:nucleotide binding"/>
    <property type="evidence" value="ECO:0007669"/>
    <property type="project" value="UniProtKB-KW"/>
</dbReference>
<dbReference type="Gene3D" id="3.40.50.720">
    <property type="entry name" value="NAD(P)-binding Rossmann-like Domain"/>
    <property type="match status" value="2"/>
</dbReference>
<dbReference type="NCBIfam" id="TIGR00518">
    <property type="entry name" value="alaDH"/>
    <property type="match status" value="1"/>
</dbReference>
<evidence type="ECO:0000256" key="4">
    <source>
        <dbReference type="ARBA" id="ARBA00022741"/>
    </source>
</evidence>
<dbReference type="EMBL" id="CP015518">
    <property type="protein sequence ID" value="APG24981.1"/>
    <property type="molecule type" value="Genomic_DNA"/>
</dbReference>
<evidence type="ECO:0000256" key="3">
    <source>
        <dbReference type="ARBA" id="ARBA00012897"/>
    </source>
</evidence>
<feature type="binding site" evidence="12">
    <location>
        <begin position="239"/>
        <end position="240"/>
    </location>
    <ligand>
        <name>NAD(+)</name>
        <dbReference type="ChEBI" id="CHEBI:57540"/>
    </ligand>
</feature>
<evidence type="ECO:0000256" key="2">
    <source>
        <dbReference type="ARBA" id="ARBA00011643"/>
    </source>
</evidence>
<dbReference type="InterPro" id="IPR008141">
    <property type="entry name" value="Ala_DH"/>
</dbReference>
<dbReference type="PANTHER" id="PTHR42795">
    <property type="entry name" value="ALANINE DEHYDROGENASE"/>
    <property type="match status" value="1"/>
</dbReference>
<feature type="active site" description="Proton donor/acceptor" evidence="10">
    <location>
        <position position="96"/>
    </location>
</feature>
<organism evidence="15 16">
    <name type="scientific">Syntrophotalea acetylenica</name>
    <name type="common">Pelobacter acetylenicus</name>
    <dbReference type="NCBI Taxonomy" id="29542"/>
    <lineage>
        <taxon>Bacteria</taxon>
        <taxon>Pseudomonadati</taxon>
        <taxon>Thermodesulfobacteriota</taxon>
        <taxon>Desulfuromonadia</taxon>
        <taxon>Desulfuromonadales</taxon>
        <taxon>Syntrophotaleaceae</taxon>
        <taxon>Syntrophotalea</taxon>
    </lineage>
</organism>
<keyword evidence="4 12" id="KW-0547">Nucleotide-binding</keyword>
<dbReference type="SMART" id="SM01003">
    <property type="entry name" value="AlaDh_PNT_N"/>
    <property type="match status" value="1"/>
</dbReference>
<feature type="binding site" evidence="12">
    <location>
        <position position="198"/>
    </location>
    <ligand>
        <name>NAD(+)</name>
        <dbReference type="ChEBI" id="CHEBI:57540"/>
    </ligand>
</feature>
<evidence type="ECO:0000256" key="11">
    <source>
        <dbReference type="PIRSR" id="PIRSR000183-2"/>
    </source>
</evidence>
<feature type="binding site" evidence="11">
    <location>
        <position position="75"/>
    </location>
    <ligand>
        <name>substrate</name>
    </ligand>
</feature>
<feature type="binding site" evidence="12">
    <location>
        <position position="134"/>
    </location>
    <ligand>
        <name>NAD(+)</name>
        <dbReference type="ChEBI" id="CHEBI:57540"/>
    </ligand>
</feature>
<feature type="domain" description="Alanine dehydrogenase/pyridine nucleotide transhydrogenase N-terminal" evidence="14">
    <location>
        <begin position="4"/>
        <end position="137"/>
    </location>
</feature>
<keyword evidence="5 9" id="KW-0560">Oxidoreductase</keyword>
<gene>
    <name evidence="15" type="ORF">A7E75_08075</name>
</gene>
<comment type="subunit">
    <text evidence="2">Homohexamer.</text>
</comment>
<dbReference type="PIRSF" id="PIRSF000183">
    <property type="entry name" value="Alanine_dh"/>
    <property type="match status" value="1"/>
</dbReference>
<name>A0A1L3GG96_SYNAC</name>
<dbReference type="Pfam" id="PF05222">
    <property type="entry name" value="AlaDh_PNT_N"/>
    <property type="match status" value="1"/>
</dbReference>
<dbReference type="Pfam" id="PF01262">
    <property type="entry name" value="AlaDh_PNT_C"/>
    <property type="match status" value="1"/>
</dbReference>
<evidence type="ECO:0000256" key="6">
    <source>
        <dbReference type="ARBA" id="ARBA00023027"/>
    </source>
</evidence>
<reference evidence="15 16" key="1">
    <citation type="journal article" date="2017" name="Genome Announc.">
        <title>Complete Genome Sequences of Two Acetylene-Fermenting Pelobacter acetylenicus Strains.</title>
        <authorList>
            <person name="Sutton J.M."/>
            <person name="Baesman S.M."/>
            <person name="Fierst J.L."/>
            <person name="Poret-Peterson A.T."/>
            <person name="Oremland R.S."/>
            <person name="Dunlap D.S."/>
            <person name="Akob D.M."/>
        </authorList>
    </citation>
    <scope>NUCLEOTIDE SEQUENCE [LARGE SCALE GENOMIC DNA]</scope>
    <source>
        <strain evidence="15 16">DSM 3247</strain>
    </source>
</reference>
<comment type="pathway">
    <text evidence="8">Organosulfur degradation; alkanesulfonate degradation.</text>
</comment>
<feature type="binding site" evidence="11">
    <location>
        <position position="15"/>
    </location>
    <ligand>
        <name>substrate</name>
    </ligand>
</feature>
<comment type="similarity">
    <text evidence="1 9">Belongs to the AlaDH/PNT family.</text>
</comment>
<evidence type="ECO:0000256" key="8">
    <source>
        <dbReference type="ARBA" id="ARBA00060602"/>
    </source>
</evidence>
<dbReference type="EC" id="1.4.1.1" evidence="3 9"/>
<feature type="domain" description="Alanine dehydrogenase/pyridine nucleotide transhydrogenase NAD(H)-binding" evidence="13">
    <location>
        <begin position="149"/>
        <end position="297"/>
    </location>
</feature>